<evidence type="ECO:0000313" key="3">
    <source>
        <dbReference type="Proteomes" id="UP001610861"/>
    </source>
</evidence>
<comment type="caution">
    <text evidence="2">The sequence shown here is derived from an EMBL/GenBank/DDBJ whole genome shotgun (WGS) entry which is preliminary data.</text>
</comment>
<dbReference type="SUPFAM" id="SSF53067">
    <property type="entry name" value="Actin-like ATPase domain"/>
    <property type="match status" value="2"/>
</dbReference>
<dbReference type="Pfam" id="PF01869">
    <property type="entry name" value="BcrAD_BadFG"/>
    <property type="match status" value="1"/>
</dbReference>
<reference evidence="2 3" key="1">
    <citation type="submission" date="2024-09" db="EMBL/GenBank/DDBJ databases">
        <authorList>
            <person name="Pan X."/>
        </authorList>
    </citation>
    <scope>NUCLEOTIDE SEQUENCE [LARGE SCALE GENOMIC DNA]</scope>
    <source>
        <strain evidence="2 3">B2969</strain>
    </source>
</reference>
<dbReference type="GO" id="GO:0016301">
    <property type="term" value="F:kinase activity"/>
    <property type="evidence" value="ECO:0007669"/>
    <property type="project" value="UniProtKB-KW"/>
</dbReference>
<organism evidence="2 3">
    <name type="scientific">Microbacterium alkaliflavum</name>
    <dbReference type="NCBI Taxonomy" id="3248839"/>
    <lineage>
        <taxon>Bacteria</taxon>
        <taxon>Bacillati</taxon>
        <taxon>Actinomycetota</taxon>
        <taxon>Actinomycetes</taxon>
        <taxon>Micrococcales</taxon>
        <taxon>Microbacteriaceae</taxon>
        <taxon>Microbacterium</taxon>
    </lineage>
</organism>
<dbReference type="RefSeq" id="WP_397558718.1">
    <property type="nucleotide sequence ID" value="NZ_JBIQWL010000022.1"/>
</dbReference>
<keyword evidence="2" id="KW-0808">Transferase</keyword>
<dbReference type="Gene3D" id="3.30.420.40">
    <property type="match status" value="2"/>
</dbReference>
<keyword evidence="3" id="KW-1185">Reference proteome</keyword>
<dbReference type="PANTHER" id="PTHR43190:SF3">
    <property type="entry name" value="N-ACETYL-D-GLUCOSAMINE KINASE"/>
    <property type="match status" value="1"/>
</dbReference>
<protein>
    <submittedName>
        <fullName evidence="2">N-acetylglucosamine kinase</fullName>
    </submittedName>
</protein>
<dbReference type="Proteomes" id="UP001610861">
    <property type="component" value="Unassembled WGS sequence"/>
</dbReference>
<dbReference type="InterPro" id="IPR043129">
    <property type="entry name" value="ATPase_NBD"/>
</dbReference>
<gene>
    <name evidence="2" type="ORF">ACH3VR_23210</name>
</gene>
<dbReference type="EMBL" id="JBIQWL010000022">
    <property type="protein sequence ID" value="MFH8253295.1"/>
    <property type="molecule type" value="Genomic_DNA"/>
</dbReference>
<name>A0ABW7QEI3_9MICO</name>
<keyword evidence="2" id="KW-0418">Kinase</keyword>
<evidence type="ECO:0000313" key="2">
    <source>
        <dbReference type="EMBL" id="MFH8253295.1"/>
    </source>
</evidence>
<dbReference type="PANTHER" id="PTHR43190">
    <property type="entry name" value="N-ACETYL-D-GLUCOSAMINE KINASE"/>
    <property type="match status" value="1"/>
</dbReference>
<sequence length="348" mass="35894">MGAVNEPRLLAFDGGNSKTDVLLVAFDGTVIARARSGPFAPHIIGAGPAVAKVAPAVEHVLGIAGLTRVDLVAGYLANADLPEEEAAIADAIASYGWAPGVEVYNDTFAMLRAGTDAPAGVAVVCGGGINCVGIARDGHHVRFPALGRATGDWGGGFAIGKEVLWHASRHEDGRGPATLLTDLAARHFGCSSAVEVATGMHLGTIDSDRMHELVPLLFAAVDAGDSVAAGVVQRQAEEIALIATTTIRRIGALDDPIDVVLGGGMLTSRHPALIEPVLERIRAVAPSAVVSIVTDAPIVGSALLGLEHLDALVGQRGSAPARRERLRATLDTPHEVRRHDMPDLVASA</sequence>
<dbReference type="InterPro" id="IPR002731">
    <property type="entry name" value="ATPase_BadF"/>
</dbReference>
<proteinExistence type="predicted"/>
<accession>A0ABW7QEI3</accession>
<dbReference type="InterPro" id="IPR052519">
    <property type="entry name" value="Euk-type_GlcNAc_Kinase"/>
</dbReference>
<evidence type="ECO:0000259" key="1">
    <source>
        <dbReference type="Pfam" id="PF01869"/>
    </source>
</evidence>
<feature type="domain" description="ATPase BadF/BadG/BcrA/BcrD type" evidence="1">
    <location>
        <begin position="13"/>
        <end position="305"/>
    </location>
</feature>